<dbReference type="Ensembl" id="ENSBIXT00000052025.1">
    <property type="protein sequence ID" value="ENSBIXP00000043206.1"/>
    <property type="gene ID" value="ENSBIXG00000027276.1"/>
</dbReference>
<keyword evidence="1" id="KW-0472">Membrane</keyword>
<organism evidence="2 3">
    <name type="scientific">Bos indicus x Bos taurus</name>
    <name type="common">Hybrid cattle</name>
    <dbReference type="NCBI Taxonomy" id="30522"/>
    <lineage>
        <taxon>Eukaryota</taxon>
        <taxon>Metazoa</taxon>
        <taxon>Chordata</taxon>
        <taxon>Craniata</taxon>
        <taxon>Vertebrata</taxon>
        <taxon>Euteleostomi</taxon>
        <taxon>Mammalia</taxon>
        <taxon>Eutheria</taxon>
        <taxon>Laurasiatheria</taxon>
        <taxon>Artiodactyla</taxon>
        <taxon>Ruminantia</taxon>
        <taxon>Pecora</taxon>
        <taxon>Bovidae</taxon>
        <taxon>Bovinae</taxon>
        <taxon>Bos</taxon>
    </lineage>
</organism>
<accession>A0A4W2F2F5</accession>
<sequence length="82" mass="9635">IYKHILCPTPKTTHVLILYCTNYALSIFQVLLHKEKNLLKKLFLFLPSIEPLILLGCCSLYTPPFNRVELLLFHKVLDMRSY</sequence>
<keyword evidence="1" id="KW-1133">Transmembrane helix</keyword>
<evidence type="ECO:0000313" key="2">
    <source>
        <dbReference type="Ensembl" id="ENSBIXP00000043206.1"/>
    </source>
</evidence>
<dbReference type="Proteomes" id="UP000314981">
    <property type="component" value="Chromosome 3"/>
</dbReference>
<evidence type="ECO:0000313" key="3">
    <source>
        <dbReference type="Proteomes" id="UP000314981"/>
    </source>
</evidence>
<protein>
    <submittedName>
        <fullName evidence="2">Uncharacterized protein</fullName>
    </submittedName>
</protein>
<feature type="transmembrane region" description="Helical" evidence="1">
    <location>
        <begin position="12"/>
        <end position="32"/>
    </location>
</feature>
<dbReference type="Proteomes" id="UP000429181">
    <property type="component" value="Chromosome 3"/>
</dbReference>
<keyword evidence="3" id="KW-1185">Reference proteome</keyword>
<evidence type="ECO:0000313" key="4">
    <source>
        <dbReference type="Proteomes" id="UP000429181"/>
    </source>
</evidence>
<evidence type="ECO:0000256" key="1">
    <source>
        <dbReference type="SAM" id="Phobius"/>
    </source>
</evidence>
<dbReference type="AlphaFoldDB" id="A0A4W2F2F5"/>
<keyword evidence="1" id="KW-0812">Transmembrane</keyword>
<reference evidence="3 4" key="1">
    <citation type="submission" date="2018-11" db="EMBL/GenBank/DDBJ databases">
        <title>Haplotype-resolved cattle genomes.</title>
        <authorList>
            <person name="Low W.Y."/>
            <person name="Tearle R."/>
            <person name="Bickhart D.M."/>
            <person name="Rosen B.D."/>
            <person name="Koren S."/>
            <person name="Rhie A."/>
            <person name="Hiendleder S."/>
            <person name="Phillippy A.M."/>
            <person name="Smith T.P.L."/>
            <person name="Williams J.L."/>
        </authorList>
    </citation>
    <scope>NUCLEOTIDE SEQUENCE [LARGE SCALE GENOMIC DNA]</scope>
</reference>
<dbReference type="Ensembl" id="ENSBIXT00005029665.1">
    <property type="protein sequence ID" value="ENSBIXP00005038925.1"/>
    <property type="gene ID" value="ENSBIXG00005007356.1"/>
</dbReference>
<name>A0A4W2F2F5_BOBOX</name>
<proteinExistence type="predicted"/>
<dbReference type="GeneTree" id="ENSGT01110000271540"/>
<reference evidence="2" key="2">
    <citation type="submission" date="2025-05" db="UniProtKB">
        <authorList>
            <consortium name="Ensembl"/>
        </authorList>
    </citation>
    <scope>IDENTIFICATION</scope>
</reference>